<evidence type="ECO:0000256" key="3">
    <source>
        <dbReference type="ARBA" id="ARBA00022448"/>
    </source>
</evidence>
<dbReference type="AlphaFoldDB" id="A0AAQ1RUP5"/>
<keyword evidence="3" id="KW-0813">Transport</keyword>
<dbReference type="Gene3D" id="3.40.30.10">
    <property type="entry name" value="Glutaredoxin"/>
    <property type="match status" value="1"/>
</dbReference>
<evidence type="ECO:0000313" key="12">
    <source>
        <dbReference type="EMBL" id="MZL68547.1"/>
    </source>
</evidence>
<feature type="active site" description="Nucleophile" evidence="9">
    <location>
        <position position="34"/>
    </location>
</feature>
<reference evidence="14" key="2">
    <citation type="submission" date="2016-11" db="EMBL/GenBank/DDBJ databases">
        <authorList>
            <person name="Jaros S."/>
            <person name="Januszkiewicz K."/>
            <person name="Wedrychowicz H."/>
        </authorList>
    </citation>
    <scope>NUCLEOTIDE SEQUENCE [LARGE SCALE GENOMIC DNA]</scope>
    <source>
        <strain evidence="14">DSM 4029</strain>
    </source>
</reference>
<dbReference type="SUPFAM" id="SSF52833">
    <property type="entry name" value="Thioredoxin-like"/>
    <property type="match status" value="1"/>
</dbReference>
<organism evidence="13 14">
    <name type="scientific">Bittarella massiliensis</name>
    <name type="common">ex Durand et al. 2017</name>
    <dbReference type="NCBI Taxonomy" id="1720313"/>
    <lineage>
        <taxon>Bacteria</taxon>
        <taxon>Bacillati</taxon>
        <taxon>Bacillota</taxon>
        <taxon>Clostridia</taxon>
        <taxon>Eubacteriales</taxon>
        <taxon>Oscillospiraceae</taxon>
        <taxon>Bittarella (ex Durand et al. 2017)</taxon>
    </lineage>
</organism>
<dbReference type="FunFam" id="3.40.30.10:FF:000001">
    <property type="entry name" value="Thioredoxin"/>
    <property type="match status" value="1"/>
</dbReference>
<proteinExistence type="inferred from homology"/>
<keyword evidence="5 10" id="KW-1015">Disulfide bond</keyword>
<dbReference type="GO" id="GO:0005829">
    <property type="term" value="C:cytosol"/>
    <property type="evidence" value="ECO:0007669"/>
    <property type="project" value="TreeGrafter"/>
</dbReference>
<sequence>MEPLVLTEANFEAEVERYDGLAVIDFWAPWCGPCRMFSPIIDEIAADPPAGIKVCKVNVDEQPGLAVRYQVMSIPTLLLVKGGRAVATSVGFQDKKAVLALIEKHR</sequence>
<dbReference type="CDD" id="cd02947">
    <property type="entry name" value="TRX_family"/>
    <property type="match status" value="1"/>
</dbReference>
<dbReference type="GO" id="GO:0015035">
    <property type="term" value="F:protein-disulfide reductase activity"/>
    <property type="evidence" value="ECO:0007669"/>
    <property type="project" value="UniProtKB-UniRule"/>
</dbReference>
<dbReference type="InterPro" id="IPR036249">
    <property type="entry name" value="Thioredoxin-like_sf"/>
</dbReference>
<dbReference type="PROSITE" id="PS51352">
    <property type="entry name" value="THIOREDOXIN_2"/>
    <property type="match status" value="1"/>
</dbReference>
<evidence type="ECO:0000256" key="7">
    <source>
        <dbReference type="NCBIfam" id="TIGR01068"/>
    </source>
</evidence>
<evidence type="ECO:0000313" key="14">
    <source>
        <dbReference type="Proteomes" id="UP000184089"/>
    </source>
</evidence>
<name>A0AAQ1RUP5_9FIRM</name>
<comment type="similarity">
    <text evidence="1 8">Belongs to the thioredoxin family.</text>
</comment>
<evidence type="ECO:0000256" key="2">
    <source>
        <dbReference type="ARBA" id="ARBA00020570"/>
    </source>
</evidence>
<keyword evidence="4" id="KW-0249">Electron transport</keyword>
<feature type="disulfide bond" description="Redox-active" evidence="10">
    <location>
        <begin position="31"/>
        <end position="34"/>
    </location>
</feature>
<evidence type="ECO:0000256" key="4">
    <source>
        <dbReference type="ARBA" id="ARBA00022982"/>
    </source>
</evidence>
<reference evidence="13" key="1">
    <citation type="submission" date="2016-11" db="EMBL/GenBank/DDBJ databases">
        <authorList>
            <person name="Varghese N."/>
            <person name="Submissions S."/>
        </authorList>
    </citation>
    <scope>NUCLEOTIDE SEQUENCE</scope>
    <source>
        <strain evidence="13">DSM 4029</strain>
    </source>
</reference>
<comment type="caution">
    <text evidence="13">The sequence shown here is derived from an EMBL/GenBank/DDBJ whole genome shotgun (WGS) entry which is preliminary data.</text>
</comment>
<dbReference type="PANTHER" id="PTHR45663">
    <property type="entry name" value="GEO12009P1"/>
    <property type="match status" value="1"/>
</dbReference>
<evidence type="ECO:0000256" key="10">
    <source>
        <dbReference type="PIRSR" id="PIRSR000077-4"/>
    </source>
</evidence>
<evidence type="ECO:0000256" key="6">
    <source>
        <dbReference type="ARBA" id="ARBA00023284"/>
    </source>
</evidence>
<dbReference type="GO" id="GO:0045454">
    <property type="term" value="P:cell redox homeostasis"/>
    <property type="evidence" value="ECO:0007669"/>
    <property type="project" value="TreeGrafter"/>
</dbReference>
<feature type="site" description="Contributes to redox potential value" evidence="9">
    <location>
        <position position="33"/>
    </location>
</feature>
<dbReference type="InterPro" id="IPR013766">
    <property type="entry name" value="Thioredoxin_domain"/>
</dbReference>
<dbReference type="Pfam" id="PF00085">
    <property type="entry name" value="Thioredoxin"/>
    <property type="match status" value="1"/>
</dbReference>
<protein>
    <recommendedName>
        <fullName evidence="2 7">Thioredoxin</fullName>
    </recommendedName>
</protein>
<dbReference type="PRINTS" id="PR00421">
    <property type="entry name" value="THIOREDOXIN"/>
</dbReference>
<dbReference type="Proteomes" id="UP000184089">
    <property type="component" value="Unassembled WGS sequence"/>
</dbReference>
<dbReference type="EMBL" id="FQVY01000001">
    <property type="protein sequence ID" value="SHF64809.1"/>
    <property type="molecule type" value="Genomic_DNA"/>
</dbReference>
<evidence type="ECO:0000256" key="9">
    <source>
        <dbReference type="PIRSR" id="PIRSR000077-1"/>
    </source>
</evidence>
<feature type="domain" description="Thioredoxin" evidence="11">
    <location>
        <begin position="1"/>
        <end position="106"/>
    </location>
</feature>
<evidence type="ECO:0000256" key="1">
    <source>
        <dbReference type="ARBA" id="ARBA00008987"/>
    </source>
</evidence>
<dbReference type="Proteomes" id="UP000474718">
    <property type="component" value="Unassembled WGS sequence"/>
</dbReference>
<dbReference type="PROSITE" id="PS00194">
    <property type="entry name" value="THIOREDOXIN_1"/>
    <property type="match status" value="1"/>
</dbReference>
<keyword evidence="6 10" id="KW-0676">Redox-active center</keyword>
<gene>
    <name evidence="12" type="primary">trxA</name>
    <name evidence="12" type="ORF">GT747_01995</name>
    <name evidence="13" type="ORF">SAMN05444424_0192</name>
</gene>
<dbReference type="EMBL" id="WWVX01000001">
    <property type="protein sequence ID" value="MZL68547.1"/>
    <property type="molecule type" value="Genomic_DNA"/>
</dbReference>
<evidence type="ECO:0000259" key="11">
    <source>
        <dbReference type="PROSITE" id="PS51352"/>
    </source>
</evidence>
<dbReference type="RefSeq" id="WP_044992510.1">
    <property type="nucleotide sequence ID" value="NZ_FQVY01000001.1"/>
</dbReference>
<dbReference type="NCBIfam" id="TIGR01068">
    <property type="entry name" value="thioredoxin"/>
    <property type="match status" value="1"/>
</dbReference>
<feature type="active site" description="Nucleophile" evidence="9">
    <location>
        <position position="31"/>
    </location>
</feature>
<accession>A0AAQ1RUP5</accession>
<keyword evidence="15" id="KW-1185">Reference proteome</keyword>
<feature type="site" description="Contributes to redox potential value" evidence="9">
    <location>
        <position position="32"/>
    </location>
</feature>
<dbReference type="PANTHER" id="PTHR45663:SF11">
    <property type="entry name" value="GEO12009P1"/>
    <property type="match status" value="1"/>
</dbReference>
<evidence type="ECO:0000313" key="15">
    <source>
        <dbReference type="Proteomes" id="UP000474718"/>
    </source>
</evidence>
<evidence type="ECO:0000313" key="13">
    <source>
        <dbReference type="EMBL" id="SHF64809.1"/>
    </source>
</evidence>
<evidence type="ECO:0000256" key="5">
    <source>
        <dbReference type="ARBA" id="ARBA00023157"/>
    </source>
</evidence>
<feature type="site" description="Deprotonates C-terminal active site Cys" evidence="9">
    <location>
        <position position="25"/>
    </location>
</feature>
<dbReference type="InterPro" id="IPR005746">
    <property type="entry name" value="Thioredoxin"/>
</dbReference>
<dbReference type="InterPro" id="IPR017937">
    <property type="entry name" value="Thioredoxin_CS"/>
</dbReference>
<evidence type="ECO:0000256" key="8">
    <source>
        <dbReference type="PIRNR" id="PIRNR000077"/>
    </source>
</evidence>
<dbReference type="PIRSF" id="PIRSF000077">
    <property type="entry name" value="Thioredoxin"/>
    <property type="match status" value="1"/>
</dbReference>
<reference evidence="12 15" key="3">
    <citation type="journal article" date="2019" name="Nat. Med.">
        <title>A library of human gut bacterial isolates paired with longitudinal multiomics data enables mechanistic microbiome research.</title>
        <authorList>
            <person name="Poyet M."/>
            <person name="Groussin M."/>
            <person name="Gibbons S.M."/>
            <person name="Avila-Pacheco J."/>
            <person name="Jiang X."/>
            <person name="Kearney S.M."/>
            <person name="Perrotta A.R."/>
            <person name="Berdy B."/>
            <person name="Zhao S."/>
            <person name="Lieberman T.D."/>
            <person name="Swanson P.K."/>
            <person name="Smith M."/>
            <person name="Roesemann S."/>
            <person name="Alexander J.E."/>
            <person name="Rich S.A."/>
            <person name="Livny J."/>
            <person name="Vlamakis H."/>
            <person name="Clish C."/>
            <person name="Bullock K."/>
            <person name="Deik A."/>
            <person name="Scott J."/>
            <person name="Pierce K.A."/>
            <person name="Xavier R.J."/>
            <person name="Alm E.J."/>
        </authorList>
    </citation>
    <scope>NUCLEOTIDE SEQUENCE [LARGE SCALE GENOMIC DNA]</scope>
    <source>
        <strain evidence="12 15">BIOML-A2</strain>
    </source>
</reference>